<proteinExistence type="predicted"/>
<dbReference type="Gene3D" id="1.20.1440.40">
    <property type="entry name" value="YqcC-like"/>
    <property type="match status" value="1"/>
</dbReference>
<keyword evidence="3" id="KW-1185">Reference proteome</keyword>
<dbReference type="EMBL" id="RRCF01000001">
    <property type="protein sequence ID" value="RRJ23367.1"/>
    <property type="molecule type" value="Genomic_DNA"/>
</dbReference>
<dbReference type="Proteomes" id="UP000276260">
    <property type="component" value="Unassembled WGS sequence"/>
</dbReference>
<dbReference type="PANTHER" id="PTHR39586:SF1">
    <property type="entry name" value="CYTOPLASMIC PROTEIN"/>
    <property type="match status" value="1"/>
</dbReference>
<dbReference type="AlphaFoldDB" id="A0A3P3QQ93"/>
<accession>A0A3P3QQ93</accession>
<dbReference type="Pfam" id="PF04287">
    <property type="entry name" value="DUF446"/>
    <property type="match status" value="1"/>
</dbReference>
<feature type="domain" description="YqcC-like" evidence="1">
    <location>
        <begin position="4"/>
        <end position="101"/>
    </location>
</feature>
<gene>
    <name evidence="2" type="ORF">EIK76_04650</name>
</gene>
<organism evidence="2 3">
    <name type="scientific">Rheinheimera mesophila</name>
    <dbReference type="NCBI Taxonomy" id="1547515"/>
    <lineage>
        <taxon>Bacteria</taxon>
        <taxon>Pseudomonadati</taxon>
        <taxon>Pseudomonadota</taxon>
        <taxon>Gammaproteobacteria</taxon>
        <taxon>Chromatiales</taxon>
        <taxon>Chromatiaceae</taxon>
        <taxon>Rheinheimera</taxon>
    </lineage>
</organism>
<name>A0A3P3QQ93_9GAMM</name>
<dbReference type="SUPFAM" id="SSF158452">
    <property type="entry name" value="YqcC-like"/>
    <property type="match status" value="1"/>
</dbReference>
<dbReference type="PANTHER" id="PTHR39586">
    <property type="entry name" value="CYTOPLASMIC PROTEIN-RELATED"/>
    <property type="match status" value="1"/>
</dbReference>
<dbReference type="OrthoDB" id="8794567at2"/>
<reference evidence="2 3" key="1">
    <citation type="submission" date="2018-11" db="EMBL/GenBank/DDBJ databases">
        <title>Draft genome analysis of Rheinheimera mesophila isolated from an industrial waste site.</title>
        <authorList>
            <person name="Yu Q."/>
            <person name="Qi Y."/>
            <person name="Zhang H."/>
            <person name="Lu Y."/>
            <person name="Pu J."/>
        </authorList>
    </citation>
    <scope>NUCLEOTIDE SEQUENCE [LARGE SCALE GENOMIC DNA]</scope>
    <source>
        <strain evidence="2 3">IITR13</strain>
    </source>
</reference>
<dbReference type="RefSeq" id="WP_046521228.1">
    <property type="nucleotide sequence ID" value="NZ_LAVS01000091.1"/>
</dbReference>
<dbReference type="GO" id="GO:0044010">
    <property type="term" value="P:single-species biofilm formation"/>
    <property type="evidence" value="ECO:0007669"/>
    <property type="project" value="TreeGrafter"/>
</dbReference>
<protein>
    <submittedName>
        <fullName evidence="2">YqcC family protein</fullName>
    </submittedName>
</protein>
<sequence length="113" mass="12936">MYLQVADLLDQIERELKMANLWAVIAPSEAAMQSTAPFFYDTMPLEHWLQFVFLPRMRALVEGRLPLPQQIAVCPIAEEAFKHLGSQTLLLINRIADLDELLSGRREQSVERA</sequence>
<dbReference type="InterPro" id="IPR007384">
    <property type="entry name" value="UCP006257"/>
</dbReference>
<evidence type="ECO:0000313" key="2">
    <source>
        <dbReference type="EMBL" id="RRJ23367.1"/>
    </source>
</evidence>
<evidence type="ECO:0000313" key="3">
    <source>
        <dbReference type="Proteomes" id="UP000276260"/>
    </source>
</evidence>
<dbReference type="PIRSF" id="PIRSF006257">
    <property type="entry name" value="UCP006257"/>
    <property type="match status" value="1"/>
</dbReference>
<dbReference type="InterPro" id="IPR023376">
    <property type="entry name" value="YqcC-like_dom"/>
</dbReference>
<comment type="caution">
    <text evidence="2">The sequence shown here is derived from an EMBL/GenBank/DDBJ whole genome shotgun (WGS) entry which is preliminary data.</text>
</comment>
<dbReference type="InterPro" id="IPR036814">
    <property type="entry name" value="YqcC-like_sf"/>
</dbReference>
<evidence type="ECO:0000259" key="1">
    <source>
        <dbReference type="Pfam" id="PF04287"/>
    </source>
</evidence>